<dbReference type="AlphaFoldDB" id="A0A9P9YUY4"/>
<evidence type="ECO:0000313" key="2">
    <source>
        <dbReference type="Proteomes" id="UP001059596"/>
    </source>
</evidence>
<dbReference type="EMBL" id="JAMKOV010000002">
    <property type="protein sequence ID" value="KAI8043546.1"/>
    <property type="molecule type" value="Genomic_DNA"/>
</dbReference>
<comment type="caution">
    <text evidence="1">The sequence shown here is derived from an EMBL/GenBank/DDBJ whole genome shotgun (WGS) entry which is preliminary data.</text>
</comment>
<protein>
    <submittedName>
        <fullName evidence="1">Uncharacterized protein</fullName>
    </submittedName>
</protein>
<evidence type="ECO:0000313" key="1">
    <source>
        <dbReference type="EMBL" id="KAI8043546.1"/>
    </source>
</evidence>
<dbReference type="Proteomes" id="UP001059596">
    <property type="component" value="Unassembled WGS sequence"/>
</dbReference>
<keyword evidence="2" id="KW-1185">Reference proteome</keyword>
<gene>
    <name evidence="1" type="ORF">M5D96_004878</name>
</gene>
<reference evidence="1" key="1">
    <citation type="journal article" date="2023" name="Genome Biol. Evol.">
        <title>Long-read-based Genome Assembly of Drosophila gunungcola Reveals Fewer Chemosensory Genes in Flower-breeding Species.</title>
        <authorList>
            <person name="Negi A."/>
            <person name="Liao B.Y."/>
            <person name="Yeh S.D."/>
        </authorList>
    </citation>
    <scope>NUCLEOTIDE SEQUENCE</scope>
    <source>
        <strain evidence="1">Sukarami</strain>
    </source>
</reference>
<name>A0A9P9YUY4_9MUSC</name>
<accession>A0A9P9YUY4</accession>
<sequence>MGEVRGQISLGFRNANALEDTPLLDTDTNTHTTRCRYNQQTINEPNLQHMRCI</sequence>
<proteinExistence type="predicted"/>
<organism evidence="1 2">
    <name type="scientific">Drosophila gunungcola</name>
    <name type="common">fruit fly</name>
    <dbReference type="NCBI Taxonomy" id="103775"/>
    <lineage>
        <taxon>Eukaryota</taxon>
        <taxon>Metazoa</taxon>
        <taxon>Ecdysozoa</taxon>
        <taxon>Arthropoda</taxon>
        <taxon>Hexapoda</taxon>
        <taxon>Insecta</taxon>
        <taxon>Pterygota</taxon>
        <taxon>Neoptera</taxon>
        <taxon>Endopterygota</taxon>
        <taxon>Diptera</taxon>
        <taxon>Brachycera</taxon>
        <taxon>Muscomorpha</taxon>
        <taxon>Ephydroidea</taxon>
        <taxon>Drosophilidae</taxon>
        <taxon>Drosophila</taxon>
        <taxon>Sophophora</taxon>
    </lineage>
</organism>